<dbReference type="Pfam" id="PF05046">
    <property type="entry name" value="Img2"/>
    <property type="match status" value="1"/>
</dbReference>
<dbReference type="AlphaFoldDB" id="A0ABC9XWE1"/>
<comment type="similarity">
    <text evidence="2">Belongs to the mitochondrion-specific ribosomal protein mL49 family.</text>
</comment>
<dbReference type="InterPro" id="IPR007740">
    <property type="entry name" value="Ribosomal_mL49"/>
</dbReference>
<evidence type="ECO:0000256" key="3">
    <source>
        <dbReference type="ARBA" id="ARBA00022980"/>
    </source>
</evidence>
<dbReference type="GO" id="GO:0005739">
    <property type="term" value="C:mitochondrion"/>
    <property type="evidence" value="ECO:0007669"/>
    <property type="project" value="UniProtKB-SubCell"/>
</dbReference>
<evidence type="ECO:0000256" key="1">
    <source>
        <dbReference type="ARBA" id="ARBA00004173"/>
    </source>
</evidence>
<dbReference type="Proteomes" id="UP001623348">
    <property type="component" value="Unassembled WGS sequence"/>
</dbReference>
<dbReference type="FunFam" id="3.30.780.10:FF:000009">
    <property type="entry name" value="39S ribosomal protein L49, mitochondrial"/>
    <property type="match status" value="1"/>
</dbReference>
<keyword evidence="3 9" id="KW-0689">Ribosomal protein</keyword>
<dbReference type="PANTHER" id="PTHR13477">
    <property type="entry name" value="MITOCHONDRIAL 39S RIBOSOMAL PROTEIN L49"/>
    <property type="match status" value="1"/>
</dbReference>
<name>A0ABC9XWE1_GRUJA</name>
<gene>
    <name evidence="9" type="ORF">GRJ2_002662700</name>
</gene>
<keyword evidence="10" id="KW-1185">Reference proteome</keyword>
<evidence type="ECO:0000256" key="7">
    <source>
        <dbReference type="ARBA" id="ARBA00035545"/>
    </source>
</evidence>
<organism evidence="9 10">
    <name type="scientific">Grus japonensis</name>
    <name type="common">Japanese crane</name>
    <name type="synonym">Red-crowned crane</name>
    <dbReference type="NCBI Taxonomy" id="30415"/>
    <lineage>
        <taxon>Eukaryota</taxon>
        <taxon>Metazoa</taxon>
        <taxon>Chordata</taxon>
        <taxon>Craniata</taxon>
        <taxon>Vertebrata</taxon>
        <taxon>Euteleostomi</taxon>
        <taxon>Archelosauria</taxon>
        <taxon>Archosauria</taxon>
        <taxon>Dinosauria</taxon>
        <taxon>Saurischia</taxon>
        <taxon>Theropoda</taxon>
        <taxon>Coelurosauria</taxon>
        <taxon>Aves</taxon>
        <taxon>Neognathae</taxon>
        <taxon>Neoaves</taxon>
        <taxon>Gruiformes</taxon>
        <taxon>Gruidae</taxon>
        <taxon>Grus</taxon>
    </lineage>
</organism>
<protein>
    <recommendedName>
        <fullName evidence="6">Large ribosomal subunit protein mL49</fullName>
    </recommendedName>
    <alternativeName>
        <fullName evidence="7">39S ribosomal protein L49, mitochondrial</fullName>
    </alternativeName>
</protein>
<evidence type="ECO:0000256" key="2">
    <source>
        <dbReference type="ARBA" id="ARBA00005677"/>
    </source>
</evidence>
<keyword evidence="4" id="KW-0496">Mitochondrion</keyword>
<evidence type="ECO:0000256" key="5">
    <source>
        <dbReference type="ARBA" id="ARBA00023274"/>
    </source>
</evidence>
<comment type="subcellular location">
    <subcellularLocation>
        <location evidence="1">Mitochondrion</location>
    </subcellularLocation>
</comment>
<dbReference type="GO" id="GO:1990904">
    <property type="term" value="C:ribonucleoprotein complex"/>
    <property type="evidence" value="ECO:0007669"/>
    <property type="project" value="UniProtKB-KW"/>
</dbReference>
<dbReference type="GO" id="GO:0005840">
    <property type="term" value="C:ribosome"/>
    <property type="evidence" value="ECO:0007669"/>
    <property type="project" value="UniProtKB-KW"/>
</dbReference>
<feature type="compositionally biased region" description="Pro residues" evidence="8">
    <location>
        <begin position="44"/>
        <end position="56"/>
    </location>
</feature>
<reference evidence="9 10" key="1">
    <citation type="submission" date="2024-06" db="EMBL/GenBank/DDBJ databases">
        <title>The draft genome of Grus japonensis, version 3.</title>
        <authorList>
            <person name="Nabeshima K."/>
            <person name="Suzuki S."/>
            <person name="Onuma M."/>
        </authorList>
    </citation>
    <scope>NUCLEOTIDE SEQUENCE [LARGE SCALE GENOMIC DNA]</scope>
    <source>
        <strain evidence="9 10">451A</strain>
    </source>
</reference>
<evidence type="ECO:0000313" key="10">
    <source>
        <dbReference type="Proteomes" id="UP001623348"/>
    </source>
</evidence>
<accession>A0ABC9XWE1</accession>
<dbReference type="EMBL" id="BAAFJT010000035">
    <property type="protein sequence ID" value="GAB0201971.1"/>
    <property type="molecule type" value="Genomic_DNA"/>
</dbReference>
<proteinExistence type="inferred from homology"/>
<evidence type="ECO:0000313" key="9">
    <source>
        <dbReference type="EMBL" id="GAB0201971.1"/>
    </source>
</evidence>
<keyword evidence="5" id="KW-0687">Ribonucleoprotein</keyword>
<evidence type="ECO:0000256" key="4">
    <source>
        <dbReference type="ARBA" id="ARBA00023128"/>
    </source>
</evidence>
<evidence type="ECO:0000256" key="6">
    <source>
        <dbReference type="ARBA" id="ARBA00035191"/>
    </source>
</evidence>
<evidence type="ECO:0000256" key="8">
    <source>
        <dbReference type="SAM" id="MobiDB-lite"/>
    </source>
</evidence>
<dbReference type="PANTHER" id="PTHR13477:SF0">
    <property type="entry name" value="LARGE RIBOSOMAL SUBUNIT PROTEIN ML49"/>
    <property type="match status" value="1"/>
</dbReference>
<feature type="region of interest" description="Disordered" evidence="8">
    <location>
        <begin position="43"/>
        <end position="66"/>
    </location>
</feature>
<dbReference type="Gene3D" id="3.30.780.10">
    <property type="entry name" value="SUI1-like domain"/>
    <property type="match status" value="1"/>
</dbReference>
<sequence length="150" mass="16834">MAALAMAAAGLGRRLRELGGAVGRRGVKDSDDDFALVQRLLPPTRVPLPPPHPTYPTPSGWSPPKGPPPHLPYFVARSRLHNLPVYPRLVKGNRRLTLLRHIWGNIWELERDLREDLGVTDVQVNEVTGCLRIRGGCERELRAWLLQKGF</sequence>
<comment type="caution">
    <text evidence="9">The sequence shown here is derived from an EMBL/GenBank/DDBJ whole genome shotgun (WGS) entry which is preliminary data.</text>
</comment>